<dbReference type="Pfam" id="PF00924">
    <property type="entry name" value="MS_channel_2nd"/>
    <property type="match status" value="1"/>
</dbReference>
<evidence type="ECO:0000256" key="8">
    <source>
        <dbReference type="SAM" id="Phobius"/>
    </source>
</evidence>
<keyword evidence="5 8" id="KW-1133">Transmembrane helix</keyword>
<dbReference type="Gene3D" id="1.10.287.1260">
    <property type="match status" value="1"/>
</dbReference>
<dbReference type="InterPro" id="IPR049278">
    <property type="entry name" value="MS_channel_C"/>
</dbReference>
<sequence length="816" mass="91471">MKNILIAFMALLTLVSPATADEMQDWTGVWDTQWRGGGAVMDLHQDGKDVVGTYPGFEGVIEGRIDGTQLTGTWMDAAGEGVFTFVMSPDQQTFMGRFGTGEWWTGARTQIDMASAFFGELDMSSPERTLESFVRAGNKAGEGRSDRLGIVLPLLDFSANGEELTPYQRIDLTRLFFQIVDRLTFRIWELRPIGDITGETDYTVELTQAGSNLSYPVTFRAVDAGDERSGPAWRLVIPPEGEMRESLEELTAIHGGVVPHSRAHRELGSPRATMRTFIEYWDQAEKKNTELFLETMDLSRIPAAIRNEEGALLGEYLIEVLYRIGRPLRQEIPDNPERRGRYVHFLHPTGLVEIVPSEREDGSVQWQFSADTMDSARQLFMALEDMPLLGDKERARQPTTFFQLRNQVRGLHRDLLQETRAGVELWQWLALTLWLLMALPLGWVLTWGAAKVLRLQTHEDEHSLSAAVRFIWPLRLVFVAAIGLFAVQSLGLPQSVDIPLRVFFSVILSIIGGWLAYNFVDKINEFLELRATQDQILRSLATSIAKLAVIIGAILFLAEVLSIPYQGVIAGLGIGGLAVALAARSTLENLIGGLTLFADKPVEAGDFCQVGEHLGVIEGIGLRSVKLRSLDRTIITIPNAEFINLNIENLTRRDRILLRKTIGLRYETTPDQLRWVLTEIRILLLKHPMITPEPSRARFLGFGEHSVDIEIFAYVKTNDWNEFLAVQEDVFLRLIDIVEESGTGVAFPSVVNYLARDGGIDEESTERAEQIVRELRDGDALPFPNLGVKARKELRDQLDYPPKGSVDLESRGEKKG</sequence>
<feature type="transmembrane region" description="Helical" evidence="8">
    <location>
        <begin position="470"/>
        <end position="490"/>
    </location>
</feature>
<dbReference type="SUPFAM" id="SSF82689">
    <property type="entry name" value="Mechanosensitive channel protein MscS (YggB), C-terminal domain"/>
    <property type="match status" value="1"/>
</dbReference>
<keyword evidence="9" id="KW-0732">Signal</keyword>
<feature type="transmembrane region" description="Helical" evidence="8">
    <location>
        <begin position="425"/>
        <end position="449"/>
    </location>
</feature>
<evidence type="ECO:0000256" key="1">
    <source>
        <dbReference type="ARBA" id="ARBA00004651"/>
    </source>
</evidence>
<dbReference type="RefSeq" id="WP_253479278.1">
    <property type="nucleotide sequence ID" value="NZ_JALJXV010000006.1"/>
</dbReference>
<dbReference type="SUPFAM" id="SSF82861">
    <property type="entry name" value="Mechanosensitive channel protein MscS (YggB), transmembrane region"/>
    <property type="match status" value="1"/>
</dbReference>
<keyword evidence="6 8" id="KW-0472">Membrane</keyword>
<reference evidence="12" key="1">
    <citation type="submission" date="2022-03" db="EMBL/GenBank/DDBJ databases">
        <title>Genomic Encyclopedia of Type Strains, Phase III (KMG-III): the genomes of soil and plant-associated and newly described type strains.</title>
        <authorList>
            <person name="Whitman W."/>
        </authorList>
    </citation>
    <scope>NUCLEOTIDE SEQUENCE</scope>
    <source>
        <strain evidence="12">ANL 6-2</strain>
    </source>
</reference>
<evidence type="ECO:0000313" key="12">
    <source>
        <dbReference type="EMBL" id="MCP1675652.1"/>
    </source>
</evidence>
<dbReference type="InterPro" id="IPR023408">
    <property type="entry name" value="MscS_beta-dom_sf"/>
</dbReference>
<proteinExistence type="inferred from homology"/>
<dbReference type="InterPro" id="IPR011066">
    <property type="entry name" value="MscS_channel_C_sf"/>
</dbReference>
<evidence type="ECO:0000259" key="10">
    <source>
        <dbReference type="Pfam" id="PF00924"/>
    </source>
</evidence>
<evidence type="ECO:0000256" key="5">
    <source>
        <dbReference type="ARBA" id="ARBA00022989"/>
    </source>
</evidence>
<keyword evidence="3" id="KW-1003">Cell membrane</keyword>
<feature type="transmembrane region" description="Helical" evidence="8">
    <location>
        <begin position="563"/>
        <end position="583"/>
    </location>
</feature>
<evidence type="ECO:0000313" key="13">
    <source>
        <dbReference type="Proteomes" id="UP001205843"/>
    </source>
</evidence>
<comment type="subcellular location">
    <subcellularLocation>
        <location evidence="1">Cell membrane</location>
        <topology evidence="1">Multi-pass membrane protein</topology>
    </subcellularLocation>
</comment>
<evidence type="ECO:0000259" key="11">
    <source>
        <dbReference type="Pfam" id="PF21082"/>
    </source>
</evidence>
<feature type="signal peptide" evidence="9">
    <location>
        <begin position="1"/>
        <end position="20"/>
    </location>
</feature>
<feature type="transmembrane region" description="Helical" evidence="8">
    <location>
        <begin position="540"/>
        <end position="557"/>
    </location>
</feature>
<feature type="compositionally biased region" description="Basic and acidic residues" evidence="7">
    <location>
        <begin position="806"/>
        <end position="816"/>
    </location>
</feature>
<dbReference type="SUPFAM" id="SSF50182">
    <property type="entry name" value="Sm-like ribonucleoproteins"/>
    <property type="match status" value="1"/>
</dbReference>
<dbReference type="Proteomes" id="UP001205843">
    <property type="component" value="Unassembled WGS sequence"/>
</dbReference>
<evidence type="ECO:0000256" key="2">
    <source>
        <dbReference type="ARBA" id="ARBA00008017"/>
    </source>
</evidence>
<feature type="chain" id="PRO_5041962629" evidence="9">
    <location>
        <begin position="21"/>
        <end position="816"/>
    </location>
</feature>
<gene>
    <name evidence="12" type="ORF">J2T57_002802</name>
</gene>
<dbReference type="AlphaFoldDB" id="A0AAE3KGV3"/>
<evidence type="ECO:0000256" key="9">
    <source>
        <dbReference type="SAM" id="SignalP"/>
    </source>
</evidence>
<dbReference type="InterPro" id="IPR010920">
    <property type="entry name" value="LSM_dom_sf"/>
</dbReference>
<evidence type="ECO:0000256" key="4">
    <source>
        <dbReference type="ARBA" id="ARBA00022692"/>
    </source>
</evidence>
<evidence type="ECO:0000256" key="7">
    <source>
        <dbReference type="SAM" id="MobiDB-lite"/>
    </source>
</evidence>
<dbReference type="InterPro" id="IPR011014">
    <property type="entry name" value="MscS_channel_TM-2"/>
</dbReference>
<feature type="region of interest" description="Disordered" evidence="7">
    <location>
        <begin position="794"/>
        <end position="816"/>
    </location>
</feature>
<dbReference type="PANTHER" id="PTHR30566:SF5">
    <property type="entry name" value="MECHANOSENSITIVE ION CHANNEL PROTEIN 1, MITOCHONDRIAL-RELATED"/>
    <property type="match status" value="1"/>
</dbReference>
<accession>A0AAE3KGV3</accession>
<feature type="domain" description="Mechanosensitive ion channel MscS" evidence="10">
    <location>
        <begin position="586"/>
        <end position="652"/>
    </location>
</feature>
<evidence type="ECO:0000256" key="3">
    <source>
        <dbReference type="ARBA" id="ARBA00022475"/>
    </source>
</evidence>
<comment type="caution">
    <text evidence="12">The sequence shown here is derived from an EMBL/GenBank/DDBJ whole genome shotgun (WGS) entry which is preliminary data.</text>
</comment>
<protein>
    <submittedName>
        <fullName evidence="12">Small-conductance mechanosensitive channel</fullName>
    </submittedName>
</protein>
<dbReference type="Gene3D" id="3.30.70.100">
    <property type="match status" value="1"/>
</dbReference>
<keyword evidence="4 8" id="KW-0812">Transmembrane</keyword>
<name>A0AAE3KGV3_9GAMM</name>
<dbReference type="InterPro" id="IPR006685">
    <property type="entry name" value="MscS_channel_2nd"/>
</dbReference>
<dbReference type="GO" id="GO:0005886">
    <property type="term" value="C:plasma membrane"/>
    <property type="evidence" value="ECO:0007669"/>
    <property type="project" value="UniProtKB-SubCell"/>
</dbReference>
<dbReference type="Pfam" id="PF21082">
    <property type="entry name" value="MS_channel_3rd"/>
    <property type="match status" value="1"/>
</dbReference>
<evidence type="ECO:0000256" key="6">
    <source>
        <dbReference type="ARBA" id="ARBA00023136"/>
    </source>
</evidence>
<dbReference type="Gene3D" id="2.30.30.60">
    <property type="match status" value="1"/>
</dbReference>
<comment type="similarity">
    <text evidence="2">Belongs to the MscS (TC 1.A.23) family.</text>
</comment>
<dbReference type="EMBL" id="JALJXV010000006">
    <property type="protein sequence ID" value="MCP1675652.1"/>
    <property type="molecule type" value="Genomic_DNA"/>
</dbReference>
<dbReference type="GO" id="GO:0008381">
    <property type="term" value="F:mechanosensitive monoatomic ion channel activity"/>
    <property type="evidence" value="ECO:0007669"/>
    <property type="project" value="UniProtKB-ARBA"/>
</dbReference>
<organism evidence="12 13">
    <name type="scientific">Natronocella acetinitrilica</name>
    <dbReference type="NCBI Taxonomy" id="414046"/>
    <lineage>
        <taxon>Bacteria</taxon>
        <taxon>Pseudomonadati</taxon>
        <taxon>Pseudomonadota</taxon>
        <taxon>Gammaproteobacteria</taxon>
        <taxon>Chromatiales</taxon>
        <taxon>Ectothiorhodospiraceae</taxon>
        <taxon>Natronocella</taxon>
    </lineage>
</organism>
<dbReference type="PANTHER" id="PTHR30566">
    <property type="entry name" value="YNAI-RELATED MECHANOSENSITIVE ION CHANNEL"/>
    <property type="match status" value="1"/>
</dbReference>
<feature type="domain" description="Mechanosensitive ion channel MscS C-terminal" evidence="11">
    <location>
        <begin position="661"/>
        <end position="742"/>
    </location>
</feature>
<feature type="transmembrane region" description="Helical" evidence="8">
    <location>
        <begin position="502"/>
        <end position="520"/>
    </location>
</feature>
<keyword evidence="13" id="KW-1185">Reference proteome</keyword>